<comment type="caution">
    <text evidence="6">The sequence shown here is derived from an EMBL/GenBank/DDBJ whole genome shotgun (WGS) entry which is preliminary data.</text>
</comment>
<dbReference type="SUPFAM" id="SSF52540">
    <property type="entry name" value="P-loop containing nucleoside triphosphate hydrolases"/>
    <property type="match status" value="1"/>
</dbReference>
<evidence type="ECO:0000259" key="5">
    <source>
        <dbReference type="Pfam" id="PF13476"/>
    </source>
</evidence>
<dbReference type="Gene3D" id="3.40.50.300">
    <property type="entry name" value="P-loop containing nucleotide triphosphate hydrolases"/>
    <property type="match status" value="2"/>
</dbReference>
<dbReference type="Proteomes" id="UP000640274">
    <property type="component" value="Unassembled WGS sequence"/>
</dbReference>
<dbReference type="InterPro" id="IPR027417">
    <property type="entry name" value="P-loop_NTPase"/>
</dbReference>
<evidence type="ECO:0000256" key="3">
    <source>
        <dbReference type="ARBA" id="ARBA00013368"/>
    </source>
</evidence>
<evidence type="ECO:0000313" key="7">
    <source>
        <dbReference type="Proteomes" id="UP000640274"/>
    </source>
</evidence>
<dbReference type="PANTHER" id="PTHR32114:SF2">
    <property type="entry name" value="ABC TRANSPORTER ABCH.3"/>
    <property type="match status" value="1"/>
</dbReference>
<sequence>MYLTEVKIKNFRGYGENNASEDKCYVYSALDSQLVVFHGFNGFGKTSFYEAIEWCLTDNVYRLNKFYDGDTYLANELKKSHYLKFYHPLDGARRNREIYVELLFDNGLSIVRTSNSPILKTSKNDKGYLSKVLMGYNGQLVHVSNEEVLNQFIKETEEKDTFFNTHMLGQESIGDFLRNNSPSERREIFMQLLQEEKLTSTIQLLGKLKGPNNKVSNKLKQLGTDLTLYNNTKAGITQSFVKLGFENELQYLDTIRVTLEPVLELIKGDILSEELKLSLLSNKEINLNNIAEVFENILIVHQNVSNQQTLLNTEMEELTRRHERVKKLGLLHKAEEMMKLSQHAQLLKTSNVVEIRQEISSIVESGNVIRQKIENISNKKNELIKYNELFLSNTNNLDFANKAVNDIFWTKYSNDRNELSKFNKEFLDLLRLQGDEYDLIKTSSELEISEWKSKEALFQKERKVLLQELESCSNTKRELSDLNTEYQNLLNVVKEYIATNEADIRECPVCLNNNFSDDRFRELFVHWNVDTSTASKLTSIIDLTFAKGNNQIDIISNKETDILAKLKELDDNFVKDILNALKLEVQSARNTFFIQYTFILNNLNSDNLALNEQEREKNNRKNALEHSISQVNESIKVLFNDLGNEEQINKDDLEKYIVDCREWIQKNHIEMGLLHQPNLSDIQSEIKLVKTQDSGNNQEDDNLLVSIPINKKNKEFTEHLFKLLNEILKYNIPTEFSKSLGEFSELDKKIEKTDNHIKALDIAKERIDEQYDKLFNKQKRVIKQRLENHPIISWVYEAINPHPFHKKLHITNTDRGTNFIGQTQLENKIDLYLDQIFSAAQLNILALSIFLGLGLTQNYSELEQLFLDDPIQSMDDVNILAFIDVLRAIMDSSRYQHKRLIISTHDDNFAQLLSIKMRNKKTVQYHIVGYTEEGPIIKQM</sequence>
<dbReference type="PANTHER" id="PTHR32114">
    <property type="entry name" value="ABC TRANSPORTER ABCH.3"/>
    <property type="match status" value="1"/>
</dbReference>
<organism evidence="6 7">
    <name type="scientific">Paenibacillus roseus</name>
    <dbReference type="NCBI Taxonomy" id="2798579"/>
    <lineage>
        <taxon>Bacteria</taxon>
        <taxon>Bacillati</taxon>
        <taxon>Bacillota</taxon>
        <taxon>Bacilli</taxon>
        <taxon>Bacillales</taxon>
        <taxon>Paenibacillaceae</taxon>
        <taxon>Paenibacillus</taxon>
    </lineage>
</organism>
<protein>
    <recommendedName>
        <fullName evidence="3">Nuclease SbcCD subunit C</fullName>
    </recommendedName>
</protein>
<comment type="similarity">
    <text evidence="1">Belongs to the SMC family. SbcC subfamily.</text>
</comment>
<evidence type="ECO:0000256" key="2">
    <source>
        <dbReference type="ARBA" id="ARBA00011322"/>
    </source>
</evidence>
<reference evidence="6" key="1">
    <citation type="submission" date="2020-12" db="EMBL/GenBank/DDBJ databases">
        <authorList>
            <person name="Huq M.A."/>
        </authorList>
    </citation>
    <scope>NUCLEOTIDE SEQUENCE</scope>
    <source>
        <strain evidence="6">MAHUQ-46</strain>
    </source>
</reference>
<keyword evidence="4" id="KW-0175">Coiled coil</keyword>
<dbReference type="InterPro" id="IPR038729">
    <property type="entry name" value="Rad50/SbcC_AAA"/>
</dbReference>
<dbReference type="Pfam" id="PF13476">
    <property type="entry name" value="AAA_23"/>
    <property type="match status" value="1"/>
</dbReference>
<dbReference type="EMBL" id="JAELUP010000057">
    <property type="protein sequence ID" value="MBJ6361829.1"/>
    <property type="molecule type" value="Genomic_DNA"/>
</dbReference>
<dbReference type="AlphaFoldDB" id="A0A934J201"/>
<feature type="coiled-coil region" evidence="4">
    <location>
        <begin position="472"/>
        <end position="499"/>
    </location>
</feature>
<dbReference type="GO" id="GO:0006302">
    <property type="term" value="P:double-strand break repair"/>
    <property type="evidence" value="ECO:0007669"/>
    <property type="project" value="InterPro"/>
</dbReference>
<dbReference type="RefSeq" id="WP_199019382.1">
    <property type="nucleotide sequence ID" value="NZ_JAELUP010000057.1"/>
</dbReference>
<proteinExistence type="inferred from homology"/>
<gene>
    <name evidence="6" type="ORF">JFN88_11185</name>
</gene>
<evidence type="ECO:0000256" key="4">
    <source>
        <dbReference type="SAM" id="Coils"/>
    </source>
</evidence>
<evidence type="ECO:0000313" key="6">
    <source>
        <dbReference type="EMBL" id="MBJ6361829.1"/>
    </source>
</evidence>
<feature type="domain" description="Rad50/SbcC-type AAA" evidence="5">
    <location>
        <begin position="6"/>
        <end position="220"/>
    </location>
</feature>
<accession>A0A934J201</accession>
<dbReference type="GO" id="GO:0016887">
    <property type="term" value="F:ATP hydrolysis activity"/>
    <property type="evidence" value="ECO:0007669"/>
    <property type="project" value="InterPro"/>
</dbReference>
<evidence type="ECO:0000256" key="1">
    <source>
        <dbReference type="ARBA" id="ARBA00006930"/>
    </source>
</evidence>
<name>A0A934J201_9BACL</name>
<comment type="subunit">
    <text evidence="2">Heterodimer of SbcC and SbcD.</text>
</comment>
<keyword evidence="7" id="KW-1185">Reference proteome</keyword>